<dbReference type="EMBL" id="KZ293676">
    <property type="protein sequence ID" value="PBK87874.1"/>
    <property type="molecule type" value="Genomic_DNA"/>
</dbReference>
<evidence type="ECO:0000256" key="1">
    <source>
        <dbReference type="SAM" id="MobiDB-lite"/>
    </source>
</evidence>
<evidence type="ECO:0000313" key="3">
    <source>
        <dbReference type="Proteomes" id="UP000217790"/>
    </source>
</evidence>
<dbReference type="Proteomes" id="UP000217790">
    <property type="component" value="Unassembled WGS sequence"/>
</dbReference>
<accession>A0A2H3D299</accession>
<name>A0A2H3D299_ARMGA</name>
<reference evidence="3" key="1">
    <citation type="journal article" date="2017" name="Nat. Ecol. Evol.">
        <title>Genome expansion and lineage-specific genetic innovations in the forest pathogenic fungi Armillaria.</title>
        <authorList>
            <person name="Sipos G."/>
            <person name="Prasanna A.N."/>
            <person name="Walter M.C."/>
            <person name="O'Connor E."/>
            <person name="Balint B."/>
            <person name="Krizsan K."/>
            <person name="Kiss B."/>
            <person name="Hess J."/>
            <person name="Varga T."/>
            <person name="Slot J."/>
            <person name="Riley R."/>
            <person name="Boka B."/>
            <person name="Rigling D."/>
            <person name="Barry K."/>
            <person name="Lee J."/>
            <person name="Mihaltcheva S."/>
            <person name="LaButti K."/>
            <person name="Lipzen A."/>
            <person name="Waldron R."/>
            <person name="Moloney N.M."/>
            <person name="Sperisen C."/>
            <person name="Kredics L."/>
            <person name="Vagvoelgyi C."/>
            <person name="Patrignani A."/>
            <person name="Fitzpatrick D."/>
            <person name="Nagy I."/>
            <person name="Doyle S."/>
            <person name="Anderson J.B."/>
            <person name="Grigoriev I.V."/>
            <person name="Gueldener U."/>
            <person name="Muensterkoetter M."/>
            <person name="Nagy L.G."/>
        </authorList>
    </citation>
    <scope>NUCLEOTIDE SEQUENCE [LARGE SCALE GENOMIC DNA]</scope>
    <source>
        <strain evidence="3">Ar21-2</strain>
    </source>
</reference>
<keyword evidence="3" id="KW-1185">Reference proteome</keyword>
<gene>
    <name evidence="2" type="ORF">ARMGADRAFT_446739</name>
</gene>
<organism evidence="2 3">
    <name type="scientific">Armillaria gallica</name>
    <name type="common">Bulbous honey fungus</name>
    <name type="synonym">Armillaria bulbosa</name>
    <dbReference type="NCBI Taxonomy" id="47427"/>
    <lineage>
        <taxon>Eukaryota</taxon>
        <taxon>Fungi</taxon>
        <taxon>Dikarya</taxon>
        <taxon>Basidiomycota</taxon>
        <taxon>Agaricomycotina</taxon>
        <taxon>Agaricomycetes</taxon>
        <taxon>Agaricomycetidae</taxon>
        <taxon>Agaricales</taxon>
        <taxon>Marasmiineae</taxon>
        <taxon>Physalacriaceae</taxon>
        <taxon>Armillaria</taxon>
    </lineage>
</organism>
<proteinExistence type="predicted"/>
<evidence type="ECO:0000313" key="2">
    <source>
        <dbReference type="EMBL" id="PBK87874.1"/>
    </source>
</evidence>
<feature type="region of interest" description="Disordered" evidence="1">
    <location>
        <begin position="25"/>
        <end position="44"/>
    </location>
</feature>
<dbReference type="AlphaFoldDB" id="A0A2H3D299"/>
<dbReference type="InParanoid" id="A0A2H3D299"/>
<protein>
    <submittedName>
        <fullName evidence="2">Uncharacterized protein</fullName>
    </submittedName>
</protein>
<sequence>MTQGTGQDSKSAGRCWTMDRLPESKVLSPGRWTSPTSVTHHHPSPTLSLPLPCPSPVLFLHSPSRAPYELGYIVGGRLSWSDFALMSSKRGHSVVEVVEYI</sequence>